<comment type="subunit">
    <text evidence="1">Dimer of large and small chains.</text>
</comment>
<dbReference type="GO" id="GO:0009097">
    <property type="term" value="P:isoleucine biosynthetic process"/>
    <property type="evidence" value="ECO:0007669"/>
    <property type="project" value="TreeGrafter"/>
</dbReference>
<evidence type="ECO:0000256" key="4">
    <source>
        <dbReference type="ARBA" id="ARBA00048670"/>
    </source>
</evidence>
<evidence type="ECO:0000256" key="3">
    <source>
        <dbReference type="ARBA" id="ARBA00031510"/>
    </source>
</evidence>
<dbReference type="EC" id="2.2.1.6" evidence="2"/>
<keyword evidence="7" id="KW-1185">Reference proteome</keyword>
<dbReference type="PANTHER" id="PTHR30239">
    <property type="entry name" value="ACETOLACTATE SYNTHASE SMALL SUBUNIT"/>
    <property type="match status" value="1"/>
</dbReference>
<dbReference type="GO" id="GO:1990610">
    <property type="term" value="F:acetolactate synthase regulator activity"/>
    <property type="evidence" value="ECO:0007669"/>
    <property type="project" value="InterPro"/>
</dbReference>
<dbReference type="SUPFAM" id="SSF55021">
    <property type="entry name" value="ACT-like"/>
    <property type="match status" value="1"/>
</dbReference>
<dbReference type="PROSITE" id="PS51671">
    <property type="entry name" value="ACT"/>
    <property type="match status" value="1"/>
</dbReference>
<accession>A0A1H9HSE5</accession>
<dbReference type="OrthoDB" id="1523722at2"/>
<gene>
    <name evidence="6" type="ORF">SAMN05216188_104177</name>
</gene>
<evidence type="ECO:0000259" key="5">
    <source>
        <dbReference type="PROSITE" id="PS51671"/>
    </source>
</evidence>
<dbReference type="AlphaFoldDB" id="A0A1H9HSE5"/>
<protein>
    <recommendedName>
        <fullName evidence="2">acetolactate synthase</fullName>
        <ecNumber evidence="2">2.2.1.6</ecNumber>
    </recommendedName>
    <alternativeName>
        <fullName evidence="3">Acetohydroxy-acid synthase small subunit</fullName>
    </alternativeName>
</protein>
<dbReference type="GO" id="GO:0009099">
    <property type="term" value="P:L-valine biosynthetic process"/>
    <property type="evidence" value="ECO:0007669"/>
    <property type="project" value="TreeGrafter"/>
</dbReference>
<dbReference type="Pfam" id="PF22629">
    <property type="entry name" value="ACT_AHAS_ss"/>
    <property type="match status" value="1"/>
</dbReference>
<sequence length="92" mass="9741">MTRHSLSLLLRNEPGALARIVVLFSSRGVDVESLSLGPAEPHGGHSALSRLDVVVGLQPGRTAAQLVKQLGRIVDVKSVVDRTHDEALELGA</sequence>
<reference evidence="7" key="1">
    <citation type="submission" date="2016-10" db="EMBL/GenBank/DDBJ databases">
        <authorList>
            <person name="Varghese N."/>
            <person name="Submissions S."/>
        </authorList>
    </citation>
    <scope>NUCLEOTIDE SEQUENCE [LARGE SCALE GENOMIC DNA]</scope>
    <source>
        <strain evidence="7">CGMCC 4.3525</strain>
    </source>
</reference>
<feature type="domain" description="ACT" evidence="5">
    <location>
        <begin position="5"/>
        <end position="84"/>
    </location>
</feature>
<evidence type="ECO:0000313" key="7">
    <source>
        <dbReference type="Proteomes" id="UP000199352"/>
    </source>
</evidence>
<organism evidence="6 7">
    <name type="scientific">Lentzea xinjiangensis</name>
    <dbReference type="NCBI Taxonomy" id="402600"/>
    <lineage>
        <taxon>Bacteria</taxon>
        <taxon>Bacillati</taxon>
        <taxon>Actinomycetota</taxon>
        <taxon>Actinomycetes</taxon>
        <taxon>Pseudonocardiales</taxon>
        <taxon>Pseudonocardiaceae</taxon>
        <taxon>Lentzea</taxon>
    </lineage>
</organism>
<dbReference type="PANTHER" id="PTHR30239:SF0">
    <property type="entry name" value="ACETOLACTATE SYNTHASE SMALL SUBUNIT 1, CHLOROPLASTIC"/>
    <property type="match status" value="1"/>
</dbReference>
<evidence type="ECO:0000256" key="1">
    <source>
        <dbReference type="ARBA" id="ARBA00011744"/>
    </source>
</evidence>
<dbReference type="InterPro" id="IPR045865">
    <property type="entry name" value="ACT-like_dom_sf"/>
</dbReference>
<dbReference type="RefSeq" id="WP_143116053.1">
    <property type="nucleotide sequence ID" value="NZ_FOFR01000004.1"/>
</dbReference>
<dbReference type="STRING" id="402600.SAMN05216188_104177"/>
<evidence type="ECO:0000313" key="6">
    <source>
        <dbReference type="EMBL" id="SEQ65195.1"/>
    </source>
</evidence>
<name>A0A1H9HSE5_9PSEU</name>
<dbReference type="Gene3D" id="3.30.70.260">
    <property type="match status" value="1"/>
</dbReference>
<dbReference type="GO" id="GO:0005829">
    <property type="term" value="C:cytosol"/>
    <property type="evidence" value="ECO:0007669"/>
    <property type="project" value="TreeGrafter"/>
</dbReference>
<dbReference type="Proteomes" id="UP000199352">
    <property type="component" value="Unassembled WGS sequence"/>
</dbReference>
<proteinExistence type="predicted"/>
<dbReference type="EMBL" id="FOFR01000004">
    <property type="protein sequence ID" value="SEQ65195.1"/>
    <property type="molecule type" value="Genomic_DNA"/>
</dbReference>
<dbReference type="GO" id="GO:0003984">
    <property type="term" value="F:acetolactate synthase activity"/>
    <property type="evidence" value="ECO:0007669"/>
    <property type="project" value="UniProtKB-EC"/>
</dbReference>
<comment type="catalytic activity">
    <reaction evidence="4">
        <text>2 pyruvate + H(+) = (2S)-2-acetolactate + CO2</text>
        <dbReference type="Rhea" id="RHEA:25249"/>
        <dbReference type="ChEBI" id="CHEBI:15361"/>
        <dbReference type="ChEBI" id="CHEBI:15378"/>
        <dbReference type="ChEBI" id="CHEBI:16526"/>
        <dbReference type="ChEBI" id="CHEBI:58476"/>
        <dbReference type="EC" id="2.2.1.6"/>
    </reaction>
</comment>
<evidence type="ECO:0000256" key="2">
    <source>
        <dbReference type="ARBA" id="ARBA00013145"/>
    </source>
</evidence>
<dbReference type="InterPro" id="IPR002912">
    <property type="entry name" value="ACT_dom"/>
</dbReference>
<dbReference type="InterPro" id="IPR054480">
    <property type="entry name" value="AHAS_small-like_ACT"/>
</dbReference>
<dbReference type="InterPro" id="IPR004789">
    <property type="entry name" value="Acetalactate_synth_ssu"/>
</dbReference>